<feature type="compositionally biased region" description="Low complexity" evidence="1">
    <location>
        <begin position="43"/>
        <end position="58"/>
    </location>
</feature>
<evidence type="ECO:0000256" key="1">
    <source>
        <dbReference type="SAM" id="MobiDB-lite"/>
    </source>
</evidence>
<dbReference type="EMBL" id="QXGD01005391">
    <property type="protein sequence ID" value="KAE9166346.1"/>
    <property type="molecule type" value="Genomic_DNA"/>
</dbReference>
<dbReference type="AlphaFoldDB" id="A0A6A4ASS8"/>
<dbReference type="Proteomes" id="UP000476176">
    <property type="component" value="Unassembled WGS sequence"/>
</dbReference>
<dbReference type="Proteomes" id="UP000486351">
    <property type="component" value="Unassembled WGS sequence"/>
</dbReference>
<dbReference type="Proteomes" id="UP000440367">
    <property type="component" value="Unassembled WGS sequence"/>
</dbReference>
<protein>
    <submittedName>
        <fullName evidence="5">Uncharacterized protein</fullName>
    </submittedName>
</protein>
<gene>
    <name evidence="5" type="ORF">PF001_g32420</name>
    <name evidence="3" type="ORF">PF002_g31137</name>
    <name evidence="4" type="ORF">PF004_g29089</name>
    <name evidence="6" type="ORF">PF008_g31727</name>
    <name evidence="2" type="ORF">PF010_g29521</name>
</gene>
<evidence type="ECO:0000313" key="11">
    <source>
        <dbReference type="Proteomes" id="UP000488956"/>
    </source>
</evidence>
<evidence type="ECO:0000313" key="10">
    <source>
        <dbReference type="Proteomes" id="UP000486351"/>
    </source>
</evidence>
<name>A0A6A4ASS8_9STRA</name>
<evidence type="ECO:0000313" key="2">
    <source>
        <dbReference type="EMBL" id="KAE9062149.1"/>
    </source>
</evidence>
<evidence type="ECO:0000313" key="8">
    <source>
        <dbReference type="Proteomes" id="UP000440367"/>
    </source>
</evidence>
<evidence type="ECO:0000313" key="7">
    <source>
        <dbReference type="Proteomes" id="UP000437068"/>
    </source>
</evidence>
<dbReference type="Proteomes" id="UP000437068">
    <property type="component" value="Unassembled WGS sequence"/>
</dbReference>
<evidence type="ECO:0000313" key="6">
    <source>
        <dbReference type="EMBL" id="KAE9265947.1"/>
    </source>
</evidence>
<comment type="caution">
    <text evidence="5">The sequence shown here is derived from an EMBL/GenBank/DDBJ whole genome shotgun (WGS) entry which is preliminary data.</text>
</comment>
<feature type="region of interest" description="Disordered" evidence="1">
    <location>
        <begin position="23"/>
        <end position="70"/>
    </location>
</feature>
<dbReference type="EMBL" id="QXGE01008851">
    <property type="protein sequence ID" value="KAE9261411.1"/>
    <property type="molecule type" value="Genomic_DNA"/>
</dbReference>
<accession>A0A6A4ASS8</accession>
<evidence type="ECO:0000313" key="5">
    <source>
        <dbReference type="EMBL" id="KAE9261411.1"/>
    </source>
</evidence>
<proteinExistence type="predicted"/>
<evidence type="ECO:0000313" key="4">
    <source>
        <dbReference type="EMBL" id="KAE9166657.1"/>
    </source>
</evidence>
<dbReference type="Proteomes" id="UP000488956">
    <property type="component" value="Unassembled WGS sequence"/>
</dbReference>
<evidence type="ECO:0000313" key="3">
    <source>
        <dbReference type="EMBL" id="KAE9166346.1"/>
    </source>
</evidence>
<reference evidence="7 8" key="1">
    <citation type="submission" date="2018-08" db="EMBL/GenBank/DDBJ databases">
        <title>Genomic investigation of the strawberry pathogen Phytophthora fragariae indicates pathogenicity is determined by transcriptional variation in three key races.</title>
        <authorList>
            <person name="Adams T.M."/>
            <person name="Armitage A.D."/>
            <person name="Sobczyk M.K."/>
            <person name="Bates H.J."/>
            <person name="Dunwell J.M."/>
            <person name="Nellist C.F."/>
            <person name="Harrison R.J."/>
        </authorList>
    </citation>
    <scope>NUCLEOTIDE SEQUENCE [LARGE SCALE GENOMIC DNA]</scope>
    <source>
        <strain evidence="5 7">A4</strain>
        <strain evidence="3 8">BC-1</strain>
        <strain evidence="4 9">BC-23</strain>
        <strain evidence="6 10">NOV-77</strain>
        <strain evidence="2 11">ONT-3</strain>
    </source>
</reference>
<evidence type="ECO:0000313" key="9">
    <source>
        <dbReference type="Proteomes" id="UP000476176"/>
    </source>
</evidence>
<dbReference type="EMBL" id="QXGC01005065">
    <property type="protein sequence ID" value="KAE9166657.1"/>
    <property type="molecule type" value="Genomic_DNA"/>
</dbReference>
<dbReference type="EMBL" id="QXFY01007523">
    <property type="protein sequence ID" value="KAE9265947.1"/>
    <property type="molecule type" value="Genomic_DNA"/>
</dbReference>
<organism evidence="5 7">
    <name type="scientific">Phytophthora fragariae</name>
    <dbReference type="NCBI Taxonomy" id="53985"/>
    <lineage>
        <taxon>Eukaryota</taxon>
        <taxon>Sar</taxon>
        <taxon>Stramenopiles</taxon>
        <taxon>Oomycota</taxon>
        <taxon>Peronosporomycetes</taxon>
        <taxon>Peronosporales</taxon>
        <taxon>Peronosporaceae</taxon>
        <taxon>Phytophthora</taxon>
    </lineage>
</organism>
<dbReference type="EMBL" id="QXFX01004976">
    <property type="protein sequence ID" value="KAE9062149.1"/>
    <property type="molecule type" value="Genomic_DNA"/>
</dbReference>
<sequence length="103" mass="11024">MAHFGSILRSVSLSATAAAKHLNIATMPKPKKPPGTNSDTEGAETTPALQLQQATTLQDQEESHLSLVGPDRPAVRQKFAAGLVVHHRILRLGGLQPARQLNM</sequence>